<keyword evidence="4" id="KW-1185">Reference proteome</keyword>
<dbReference type="InterPro" id="IPR037495">
    <property type="entry name" value="CLE41/42/44"/>
</dbReference>
<feature type="compositionally biased region" description="Basic and acidic residues" evidence="1">
    <location>
        <begin position="102"/>
        <end position="113"/>
    </location>
</feature>
<organism evidence="3 4">
    <name type="scientific">Abeliophyllum distichum</name>
    <dbReference type="NCBI Taxonomy" id="126358"/>
    <lineage>
        <taxon>Eukaryota</taxon>
        <taxon>Viridiplantae</taxon>
        <taxon>Streptophyta</taxon>
        <taxon>Embryophyta</taxon>
        <taxon>Tracheophyta</taxon>
        <taxon>Spermatophyta</taxon>
        <taxon>Magnoliopsida</taxon>
        <taxon>eudicotyledons</taxon>
        <taxon>Gunneridae</taxon>
        <taxon>Pentapetalae</taxon>
        <taxon>asterids</taxon>
        <taxon>lamiids</taxon>
        <taxon>Lamiales</taxon>
        <taxon>Oleaceae</taxon>
        <taxon>Forsythieae</taxon>
        <taxon>Abeliophyllum</taxon>
    </lineage>
</organism>
<keyword evidence="2" id="KW-0812">Transmembrane</keyword>
<evidence type="ECO:0000313" key="4">
    <source>
        <dbReference type="Proteomes" id="UP001604336"/>
    </source>
</evidence>
<dbReference type="PANTHER" id="PTHR35301:SF1">
    <property type="entry name" value="CLAVATA3_ESR (CLE)-RELATED PROTEIN 41-RELATED"/>
    <property type="match status" value="1"/>
</dbReference>
<name>A0ABD1Q3E6_9LAMI</name>
<dbReference type="EMBL" id="JBFOLK010000012">
    <property type="protein sequence ID" value="KAL2470650.1"/>
    <property type="molecule type" value="Genomic_DNA"/>
</dbReference>
<gene>
    <name evidence="3" type="ORF">Adt_38786</name>
</gene>
<accession>A0ABD1Q3E6</accession>
<evidence type="ECO:0000313" key="3">
    <source>
        <dbReference type="EMBL" id="KAL2470650.1"/>
    </source>
</evidence>
<evidence type="ECO:0000256" key="2">
    <source>
        <dbReference type="SAM" id="Phobius"/>
    </source>
</evidence>
<keyword evidence="2" id="KW-0472">Membrane</keyword>
<reference evidence="4" key="1">
    <citation type="submission" date="2024-07" db="EMBL/GenBank/DDBJ databases">
        <title>Two chromosome-level genome assemblies of Korean endemic species Abeliophyllum distichum and Forsythia ovata (Oleaceae).</title>
        <authorList>
            <person name="Jang H."/>
        </authorList>
    </citation>
    <scope>NUCLEOTIDE SEQUENCE [LARGE SCALE GENOMIC DNA]</scope>
</reference>
<feature type="transmembrane region" description="Helical" evidence="2">
    <location>
        <begin position="36"/>
        <end position="53"/>
    </location>
</feature>
<proteinExistence type="predicted"/>
<sequence>MDIDLLWFQGGWFLFQICMAKTSSFSAEISTKYTNPFLLLLGLVFIFLVLVNSSDPSKPSMDSSVSSERLLLNTDSATKSTNFHPRKREKYSHASSSSSSSSRREFEAGDHEVPSGPNPISNK</sequence>
<comment type="caution">
    <text evidence="3">The sequence shown here is derived from an EMBL/GenBank/DDBJ whole genome shotgun (WGS) entry which is preliminary data.</text>
</comment>
<dbReference type="Proteomes" id="UP001604336">
    <property type="component" value="Unassembled WGS sequence"/>
</dbReference>
<feature type="region of interest" description="Disordered" evidence="1">
    <location>
        <begin position="76"/>
        <end position="123"/>
    </location>
</feature>
<dbReference type="AlphaFoldDB" id="A0ABD1Q3E6"/>
<protein>
    <submittedName>
        <fullName evidence="3">Uncharacterized protein</fullName>
    </submittedName>
</protein>
<dbReference type="PANTHER" id="PTHR35301">
    <property type="entry name" value="CLAVATA3/ESR (CLE)-RELATED PROTEIN 41-RELATED"/>
    <property type="match status" value="1"/>
</dbReference>
<keyword evidence="2" id="KW-1133">Transmembrane helix</keyword>
<evidence type="ECO:0000256" key="1">
    <source>
        <dbReference type="SAM" id="MobiDB-lite"/>
    </source>
</evidence>